<proteinExistence type="predicted"/>
<protein>
    <submittedName>
        <fullName evidence="3">Uncharacterized protein</fullName>
    </submittedName>
</protein>
<evidence type="ECO:0000313" key="3">
    <source>
        <dbReference type="EMBL" id="KEQ17033.1"/>
    </source>
</evidence>
<feature type="compositionally biased region" description="Basic and acidic residues" evidence="2">
    <location>
        <begin position="528"/>
        <end position="544"/>
    </location>
</feature>
<dbReference type="Proteomes" id="UP000028073">
    <property type="component" value="Unassembled WGS sequence"/>
</dbReference>
<keyword evidence="1" id="KW-0175">Coiled coil</keyword>
<keyword evidence="4" id="KW-1185">Reference proteome</keyword>
<gene>
    <name evidence="3" type="ORF">GZ78_14090</name>
</gene>
<feature type="coiled-coil region" evidence="1">
    <location>
        <begin position="419"/>
        <end position="453"/>
    </location>
</feature>
<evidence type="ECO:0000256" key="1">
    <source>
        <dbReference type="SAM" id="Coils"/>
    </source>
</evidence>
<reference evidence="3 4" key="1">
    <citation type="submission" date="2014-06" db="EMBL/GenBank/DDBJ databases">
        <title>Whole Genome Sequences of Three Symbiotic Endozoicomonas Bacteria.</title>
        <authorList>
            <person name="Neave M.J."/>
            <person name="Apprill A."/>
            <person name="Voolstra C.R."/>
        </authorList>
    </citation>
    <scope>NUCLEOTIDE SEQUENCE [LARGE SCALE GENOMIC DNA]</scope>
    <source>
        <strain evidence="3 4">DSM 25634</strain>
    </source>
</reference>
<name>A0A081NF10_9GAMM</name>
<feature type="region of interest" description="Disordered" evidence="2">
    <location>
        <begin position="519"/>
        <end position="545"/>
    </location>
</feature>
<evidence type="ECO:0000256" key="2">
    <source>
        <dbReference type="SAM" id="MobiDB-lite"/>
    </source>
</evidence>
<organism evidence="3 4">
    <name type="scientific">Endozoicomonas numazuensis</name>
    <dbReference type="NCBI Taxonomy" id="1137799"/>
    <lineage>
        <taxon>Bacteria</taxon>
        <taxon>Pseudomonadati</taxon>
        <taxon>Pseudomonadota</taxon>
        <taxon>Gammaproteobacteria</taxon>
        <taxon>Oceanospirillales</taxon>
        <taxon>Endozoicomonadaceae</taxon>
        <taxon>Endozoicomonas</taxon>
    </lineage>
</organism>
<dbReference type="EMBL" id="JOKH01000003">
    <property type="protein sequence ID" value="KEQ17033.1"/>
    <property type="molecule type" value="Genomic_DNA"/>
</dbReference>
<comment type="caution">
    <text evidence="3">The sequence shown here is derived from an EMBL/GenBank/DDBJ whole genome shotgun (WGS) entry which is preliminary data.</text>
</comment>
<evidence type="ECO:0000313" key="4">
    <source>
        <dbReference type="Proteomes" id="UP000028073"/>
    </source>
</evidence>
<sequence>MGMGMGMGMESAGSTHVYDRARNWRDQLIKLDVTDLKENVGVTPGGREVLVLKESENRGWLSYIPFNPWNSRRTQDNGASNSMLSDIQLMQRRASQLNDMYLLNTEEGSEPQNQSITTGKQYLHVLQDLMGSQAGQMLLMESTLEGLLQTLSEPEGVAHVADELQHCLTRYLSASRRQNEDTADSLTKMQTLLYNWIDEQSNQVNSDSARRALDQINKEVQSLFESYGKALDVHESLVANSVSNHLFVASEAVAPETRIVQSTQISETSTQPASKESFFQELQAVMRSSEGMIQRMNIPEKYPNGRQMLLDDLEIAKEALKEELHSQEMSPAALQSWYTASRQRLLKMQDTMYLAVRSPDRPPASYPARRGLYNRYRDCPFNSHAQALAHSGWSDYFLHRFLPSVPLPGPKPVVDQSQLENMEAAITKNSQQKAELSERLTSINTAIKSYDEQIETINVKMRALPKPAELRDHSQTERQKSMNERFALANQKQEPTEKRGQLLLEKKSLEAEEIRIHEESRSLANEQRTARRQFDTDRRERQSTWDRANNQYQDYLRKLSLQTSWLQILEQLRDTRRHDATSLAPAYDTHQQIEGIDNHYGGIVPMEYSLNETLLDPRNEQSRRTFNENECGLYKWGGHDHWTFLIVNEHGEVDRINDSQCTRSKFASKQAMLDYFSEPGRYIKEQLTAVHS</sequence>
<dbReference type="AlphaFoldDB" id="A0A081NF10"/>
<accession>A0A081NF10</accession>